<organism evidence="1 3">
    <name type="scientific">Eubacterium limosum</name>
    <dbReference type="NCBI Taxonomy" id="1736"/>
    <lineage>
        <taxon>Bacteria</taxon>
        <taxon>Bacillati</taxon>
        <taxon>Bacillota</taxon>
        <taxon>Clostridia</taxon>
        <taxon>Eubacteriales</taxon>
        <taxon>Eubacteriaceae</taxon>
        <taxon>Eubacterium</taxon>
    </lineage>
</organism>
<sequence length="83" mass="9713">MNYLQLLEHSEKERNDALLSLDLNRIKVYCIKFGLFIPDSDNAFLESVHKAILQVRDASLEQREKSRRWLKENGASLECSFMP</sequence>
<protein>
    <submittedName>
        <fullName evidence="1">Uncharacterized protein</fullName>
    </submittedName>
</protein>
<evidence type="ECO:0000313" key="2">
    <source>
        <dbReference type="EMBL" id="MDE1469735.1"/>
    </source>
</evidence>
<accession>A0AAC9QUB5</accession>
<evidence type="ECO:0000313" key="4">
    <source>
        <dbReference type="Proteomes" id="UP001215087"/>
    </source>
</evidence>
<dbReference type="RefSeq" id="WP_038352667.1">
    <property type="nucleotide sequence ID" value="NZ_CP019962.1"/>
</dbReference>
<name>A0AAC9QUB5_EUBLI</name>
<reference evidence="1" key="1">
    <citation type="journal article" date="2015" name="Genome Announc.">
        <title>Draft Genome Sequence of Chemolithoautotrophic Acetogenic Butanol-Producing Eubacterium limosum ATCC 8486.</title>
        <authorList>
            <person name="Song Y."/>
            <person name="Cho B.K."/>
        </authorList>
    </citation>
    <scope>NUCLEOTIDE SEQUENCE</scope>
    <source>
        <strain evidence="1">ATCC 8486</strain>
    </source>
</reference>
<reference evidence="2 4" key="4">
    <citation type="submission" date="2023-02" db="EMBL/GenBank/DDBJ databases">
        <title>Comparative genome analysis of Eubacterium limosum species.</title>
        <authorList>
            <person name="Bak J.E."/>
        </authorList>
    </citation>
    <scope>NUCLEOTIDE SEQUENCE [LARGE SCALE GENOMIC DNA]</scope>
    <source>
        <strain evidence="2 4">KGMB01548</strain>
    </source>
</reference>
<dbReference type="AlphaFoldDB" id="A0AAC9QUB5"/>
<dbReference type="EMBL" id="CP019962">
    <property type="protein sequence ID" value="ARD65822.1"/>
    <property type="molecule type" value="Genomic_DNA"/>
</dbReference>
<reference evidence="3" key="2">
    <citation type="journal article" date="2017" name="Sci. Rep.">
        <title>Determination of the Genome and Primary Transcriptome of Syngas Fermenting Eubacterium limosum ATCC 8486.</title>
        <authorList>
            <person name="Song Y."/>
            <person name="Shin J."/>
            <person name="Jeong Y."/>
            <person name="Jin S."/>
            <person name="Lee J.K."/>
            <person name="Kim D.R."/>
            <person name="Kim S.C."/>
            <person name="Cho S."/>
            <person name="Cho B.K."/>
        </authorList>
    </citation>
    <scope>NUCLEOTIDE SEQUENCE [LARGE SCALE GENOMIC DNA]</scope>
    <source>
        <strain evidence="3">ATCC 8486</strain>
    </source>
</reference>
<keyword evidence="4" id="KW-1185">Reference proteome</keyword>
<dbReference type="KEGG" id="elim:B2M23_09850"/>
<evidence type="ECO:0000313" key="3">
    <source>
        <dbReference type="Proteomes" id="UP000192391"/>
    </source>
</evidence>
<reference evidence="1" key="3">
    <citation type="submission" date="2017-02" db="EMBL/GenBank/DDBJ databases">
        <title>Integrative analysis reveals regulation of autotrophic growth of syngas fermenting bacteria at the translational level.</title>
        <authorList>
            <person name="Song Y."/>
            <person name="Shin J."/>
            <person name="Jeong Y."/>
            <person name="Jin S."/>
            <person name="Kim D.R."/>
            <person name="Kim S.C."/>
            <person name="Cho S."/>
            <person name="Cho B.-K."/>
        </authorList>
    </citation>
    <scope>NUCLEOTIDE SEQUENCE</scope>
    <source>
        <strain evidence="1">ATCC 8486</strain>
    </source>
</reference>
<evidence type="ECO:0000313" key="1">
    <source>
        <dbReference type="EMBL" id="ARD65822.1"/>
    </source>
</evidence>
<dbReference type="Proteomes" id="UP000192391">
    <property type="component" value="Chromosome"/>
</dbReference>
<gene>
    <name evidence="1" type="ORF">B2M23_09850</name>
    <name evidence="2" type="ORF">PTZ04_05640</name>
</gene>
<dbReference type="EMBL" id="JAQSVD010000002">
    <property type="protein sequence ID" value="MDE1469735.1"/>
    <property type="molecule type" value="Genomic_DNA"/>
</dbReference>
<dbReference type="Proteomes" id="UP001215087">
    <property type="component" value="Unassembled WGS sequence"/>
</dbReference>
<proteinExistence type="predicted"/>